<dbReference type="Proteomes" id="UP000078396">
    <property type="component" value="Unassembled WGS sequence"/>
</dbReference>
<reference evidence="1 2" key="1">
    <citation type="submission" date="2016-04" db="EMBL/GenBank/DDBJ databases">
        <title>Draft Genome Sequences of Staphylococcus capitis Strain H36, S. capitis Strain H65, S. cohnii Strain H62, S. hominis Strain H69, Mycobacterium iranicum Strain H39, Plantibacter sp. Strain H53, Pseudomonas oryzihabitans Strain H72, and Microbacterium sp. Strain H83, isolated from residential settings.</title>
        <authorList>
            <person name="Lymperopoulou D."/>
            <person name="Adams R.I."/>
            <person name="Lindow S."/>
            <person name="Coil D.A."/>
            <person name="Jospin G."/>
            <person name="Eisen J.A."/>
        </authorList>
    </citation>
    <scope>NUCLEOTIDE SEQUENCE [LARGE SCALE GENOMIC DNA]</scope>
    <source>
        <strain evidence="1 2">H39</strain>
    </source>
</reference>
<name>A0A178LRM2_MYCIR</name>
<dbReference type="OrthoDB" id="9812856at2"/>
<proteinExistence type="predicted"/>
<dbReference type="PANTHER" id="PTHR42896:SF2">
    <property type="entry name" value="CBBY-LIKE PROTEIN"/>
    <property type="match status" value="1"/>
</dbReference>
<dbReference type="AlphaFoldDB" id="A0A178LRM2"/>
<dbReference type="Pfam" id="PF00702">
    <property type="entry name" value="Hydrolase"/>
    <property type="match status" value="1"/>
</dbReference>
<sequence>MQPSQQKAWRAGRFWWDWQSSETEPTPPKPLKKLSAVIFDLDALADVESAGHRPAFNAAFASLGLDIQWSVARYRQLQALTDERRRVAAELRRRGVSTECDVLAELLVDEICMTKAMILDETILDADVAVRPGMLDLITEAYGAGVGIGIVSTGHRTWVEPLVRQLIGEGIAGAVLTVDDAPRGELYAAALAELGAPAHDSLAFAGSPASQRTATATGLASVLVEGDGAGGAPLRVADCQRVYDSWHETHRRPTAA</sequence>
<evidence type="ECO:0000313" key="1">
    <source>
        <dbReference type="EMBL" id="OAN34641.1"/>
    </source>
</evidence>
<dbReference type="eggNOG" id="COG0637">
    <property type="taxonomic scope" value="Bacteria"/>
</dbReference>
<dbReference type="InterPro" id="IPR044999">
    <property type="entry name" value="CbbY-like"/>
</dbReference>
<dbReference type="GO" id="GO:0016787">
    <property type="term" value="F:hydrolase activity"/>
    <property type="evidence" value="ECO:0007669"/>
    <property type="project" value="InterPro"/>
</dbReference>
<dbReference type="Gene3D" id="1.10.150.240">
    <property type="entry name" value="Putative phosphatase, domain 2"/>
    <property type="match status" value="1"/>
</dbReference>
<dbReference type="PANTHER" id="PTHR42896">
    <property type="entry name" value="XYLULOSE-1,5-BISPHOSPHATE (XUBP) PHOSPHATASE"/>
    <property type="match status" value="1"/>
</dbReference>
<protein>
    <submittedName>
        <fullName evidence="1">Haloacid dehalogenase</fullName>
    </submittedName>
</protein>
<evidence type="ECO:0000313" key="2">
    <source>
        <dbReference type="Proteomes" id="UP000078396"/>
    </source>
</evidence>
<accession>A0A178LRM2</accession>
<dbReference type="InterPro" id="IPR023198">
    <property type="entry name" value="PGP-like_dom2"/>
</dbReference>
<dbReference type="InterPro" id="IPR036412">
    <property type="entry name" value="HAD-like_sf"/>
</dbReference>
<organism evidence="1 2">
    <name type="scientific">Mycolicibacterium iranicum</name>
    <name type="common">Mycobacterium iranicum</name>
    <dbReference type="NCBI Taxonomy" id="912594"/>
    <lineage>
        <taxon>Bacteria</taxon>
        <taxon>Bacillati</taxon>
        <taxon>Actinomycetota</taxon>
        <taxon>Actinomycetes</taxon>
        <taxon>Mycobacteriales</taxon>
        <taxon>Mycobacteriaceae</taxon>
        <taxon>Mycolicibacterium</taxon>
    </lineage>
</organism>
<dbReference type="Gene3D" id="3.40.50.1000">
    <property type="entry name" value="HAD superfamily/HAD-like"/>
    <property type="match status" value="1"/>
</dbReference>
<dbReference type="STRING" id="912594.AWC12_06595"/>
<dbReference type="InterPro" id="IPR023214">
    <property type="entry name" value="HAD_sf"/>
</dbReference>
<comment type="caution">
    <text evidence="1">The sequence shown here is derived from an EMBL/GenBank/DDBJ whole genome shotgun (WGS) entry which is preliminary data.</text>
</comment>
<dbReference type="RefSeq" id="WP_064283900.1">
    <property type="nucleotide sequence ID" value="NZ_LWCS01000043.1"/>
</dbReference>
<dbReference type="SUPFAM" id="SSF56784">
    <property type="entry name" value="HAD-like"/>
    <property type="match status" value="1"/>
</dbReference>
<dbReference type="EMBL" id="LWCS01000043">
    <property type="protein sequence ID" value="OAN34641.1"/>
    <property type="molecule type" value="Genomic_DNA"/>
</dbReference>
<gene>
    <name evidence="1" type="ORF">A4X20_07585</name>
</gene>